<comment type="caution">
    <text evidence="1">The sequence shown here is derived from an EMBL/GenBank/DDBJ whole genome shotgun (WGS) entry which is preliminary data.</text>
</comment>
<gene>
    <name evidence="1" type="ORF">KME07_03225</name>
</gene>
<evidence type="ECO:0000313" key="2">
    <source>
        <dbReference type="Proteomes" id="UP000707356"/>
    </source>
</evidence>
<protein>
    <submittedName>
        <fullName evidence="1">Heavy metal transport/detoxification protein</fullName>
    </submittedName>
</protein>
<organism evidence="1 2">
    <name type="scientific">Pegethrix bostrychoides GSE-TBD4-15B</name>
    <dbReference type="NCBI Taxonomy" id="2839662"/>
    <lineage>
        <taxon>Bacteria</taxon>
        <taxon>Bacillati</taxon>
        <taxon>Cyanobacteriota</taxon>
        <taxon>Cyanophyceae</taxon>
        <taxon>Oculatellales</taxon>
        <taxon>Oculatellaceae</taxon>
        <taxon>Pegethrix</taxon>
    </lineage>
</organism>
<dbReference type="Gene3D" id="3.30.70.100">
    <property type="match status" value="1"/>
</dbReference>
<accession>A0A951P7I2</accession>
<sequence length="63" mass="6696">MALKLSVPSLTLESAKHLKETILTSEPEASVDIDVEAKTVTIESNASAETFKQLITVTGHTVA</sequence>
<evidence type="ECO:0000313" key="1">
    <source>
        <dbReference type="EMBL" id="MBW4464437.1"/>
    </source>
</evidence>
<dbReference type="AlphaFoldDB" id="A0A951P7I2"/>
<dbReference type="EMBL" id="JAHHHV010000013">
    <property type="protein sequence ID" value="MBW4464437.1"/>
    <property type="molecule type" value="Genomic_DNA"/>
</dbReference>
<reference evidence="1" key="1">
    <citation type="submission" date="2021-05" db="EMBL/GenBank/DDBJ databases">
        <authorList>
            <person name="Pietrasiak N."/>
            <person name="Ward R."/>
            <person name="Stajich J.E."/>
            <person name="Kurbessoian T."/>
        </authorList>
    </citation>
    <scope>NUCLEOTIDE SEQUENCE</scope>
    <source>
        <strain evidence="1">GSE-TBD4-15B</strain>
    </source>
</reference>
<reference evidence="1" key="2">
    <citation type="journal article" date="2022" name="Microbiol. Resour. Announc.">
        <title>Metagenome Sequencing to Explore Phylogenomics of Terrestrial Cyanobacteria.</title>
        <authorList>
            <person name="Ward R.D."/>
            <person name="Stajich J.E."/>
            <person name="Johansen J.R."/>
            <person name="Huntemann M."/>
            <person name="Clum A."/>
            <person name="Foster B."/>
            <person name="Foster B."/>
            <person name="Roux S."/>
            <person name="Palaniappan K."/>
            <person name="Varghese N."/>
            <person name="Mukherjee S."/>
            <person name="Reddy T.B.K."/>
            <person name="Daum C."/>
            <person name="Copeland A."/>
            <person name="Chen I.A."/>
            <person name="Ivanova N.N."/>
            <person name="Kyrpides N.C."/>
            <person name="Shapiro N."/>
            <person name="Eloe-Fadrosh E.A."/>
            <person name="Pietrasiak N."/>
        </authorList>
    </citation>
    <scope>NUCLEOTIDE SEQUENCE</scope>
    <source>
        <strain evidence="1">GSE-TBD4-15B</strain>
    </source>
</reference>
<dbReference type="Proteomes" id="UP000707356">
    <property type="component" value="Unassembled WGS sequence"/>
</dbReference>
<name>A0A951P7I2_9CYAN</name>
<proteinExistence type="predicted"/>